<dbReference type="Proteomes" id="UP000029267">
    <property type="component" value="Unassembled WGS sequence"/>
</dbReference>
<reference evidence="1 2" key="1">
    <citation type="journal article" date="2014" name="Genome Announc.">
        <title>Draft Genome Sequence of Geobacillus icigianus Strain G1w1T Isolated from Hot Springs in the Valley of Geysers, Kamchatka (Russian Federation).</title>
        <authorList>
            <person name="Bryanskaya A.V."/>
            <person name="Rozanov A.S."/>
            <person name="Logacheva M.D."/>
            <person name="Kotenko A.V."/>
            <person name="Peltek S.E."/>
        </authorList>
    </citation>
    <scope>NUCLEOTIDE SEQUENCE [LARGE SCALE GENOMIC DNA]</scope>
    <source>
        <strain evidence="1 2">G1w1</strain>
    </source>
</reference>
<comment type="caution">
    <text evidence="1">The sequence shown here is derived from an EMBL/GenBank/DDBJ whole genome shotgun (WGS) entry which is preliminary data.</text>
</comment>
<sequence>MRYNGFHSRKIGDNAVFRFVDERGIAFFYCDPLPPAIHRSGRNMSFKQLNIRFAAMDLREHRLHGFELAMGDVFGDGRWKVYNL</sequence>
<name>A0ABU6BJW9_9BACL</name>
<dbReference type="EMBL" id="JPYA02000004">
    <property type="protein sequence ID" value="MEB3752152.1"/>
    <property type="molecule type" value="Genomic_DNA"/>
</dbReference>
<proteinExistence type="predicted"/>
<keyword evidence="2" id="KW-1185">Reference proteome</keyword>
<evidence type="ECO:0000313" key="1">
    <source>
        <dbReference type="EMBL" id="MEB3752152.1"/>
    </source>
</evidence>
<protein>
    <submittedName>
        <fullName evidence="1">Uncharacterized protein</fullName>
    </submittedName>
</protein>
<accession>A0ABU6BJW9</accession>
<organism evidence="1 2">
    <name type="scientific">Geobacillus icigianus</name>
    <dbReference type="NCBI Taxonomy" id="1430331"/>
    <lineage>
        <taxon>Bacteria</taxon>
        <taxon>Bacillati</taxon>
        <taxon>Bacillota</taxon>
        <taxon>Bacilli</taxon>
        <taxon>Bacillales</taxon>
        <taxon>Anoxybacillaceae</taxon>
        <taxon>Geobacillus</taxon>
    </lineage>
</organism>
<evidence type="ECO:0000313" key="2">
    <source>
        <dbReference type="Proteomes" id="UP000029267"/>
    </source>
</evidence>
<gene>
    <name evidence="1" type="ORF">EP10_003024</name>
</gene>